<keyword evidence="3" id="KW-1185">Reference proteome</keyword>
<feature type="transmembrane region" description="Helical" evidence="1">
    <location>
        <begin position="35"/>
        <end position="59"/>
    </location>
</feature>
<evidence type="ECO:0000313" key="2">
    <source>
        <dbReference type="EMBL" id="QIE59711.1"/>
    </source>
</evidence>
<dbReference type="Proteomes" id="UP000505306">
    <property type="component" value="Chromosome"/>
</dbReference>
<gene>
    <name evidence="2" type="ORF">G5B37_09080</name>
</gene>
<dbReference type="EMBL" id="CP049057">
    <property type="protein sequence ID" value="QIE59711.1"/>
    <property type="molecule type" value="Genomic_DNA"/>
</dbReference>
<keyword evidence="1" id="KW-1133">Transmembrane helix</keyword>
<accession>A0A6G6GPR9</accession>
<keyword evidence="1" id="KW-0812">Transmembrane</keyword>
<sequence length="65" mass="7056">MKLFIYIVMAIAAGLLIFNATQINYDAPFTGDSVVAAICVLAAACVILLLWILRTSLLIQGKTKR</sequence>
<dbReference type="AlphaFoldDB" id="A0A6G6GPR9"/>
<proteinExistence type="predicted"/>
<dbReference type="KEGG" id="mgel:G5B37_09080"/>
<name>A0A6G6GPR9_9FLAO</name>
<protein>
    <submittedName>
        <fullName evidence="2">Uncharacterized protein</fullName>
    </submittedName>
</protein>
<organism evidence="2 3">
    <name type="scientific">Rasiella rasia</name>
    <dbReference type="NCBI Taxonomy" id="2744027"/>
    <lineage>
        <taxon>Bacteria</taxon>
        <taxon>Pseudomonadati</taxon>
        <taxon>Bacteroidota</taxon>
        <taxon>Flavobacteriia</taxon>
        <taxon>Flavobacteriales</taxon>
        <taxon>Flavobacteriaceae</taxon>
        <taxon>Rasiella</taxon>
    </lineage>
</organism>
<evidence type="ECO:0000256" key="1">
    <source>
        <dbReference type="SAM" id="Phobius"/>
    </source>
</evidence>
<evidence type="ECO:0000313" key="3">
    <source>
        <dbReference type="Proteomes" id="UP000505306"/>
    </source>
</evidence>
<reference evidence="2 3" key="1">
    <citation type="submission" date="2020-02" db="EMBL/GenBank/DDBJ databases">
        <title>Complete genome sequence of Flavobacteriaceae bacterium.</title>
        <authorList>
            <person name="Kim S.-J."/>
            <person name="Kim Y.-S."/>
            <person name="Kim K.-H."/>
        </authorList>
    </citation>
    <scope>NUCLEOTIDE SEQUENCE [LARGE SCALE GENOMIC DNA]</scope>
    <source>
        <strain evidence="2 3">RR4-40</strain>
    </source>
</reference>
<dbReference type="RefSeq" id="WP_164679724.1">
    <property type="nucleotide sequence ID" value="NZ_CP049057.1"/>
</dbReference>
<keyword evidence="1" id="KW-0472">Membrane</keyword>